<evidence type="ECO:0000313" key="11">
    <source>
        <dbReference type="EMBL" id="MBB4145630.1"/>
    </source>
</evidence>
<dbReference type="InterPro" id="IPR002139">
    <property type="entry name" value="Ribo/fructo_kinase"/>
</dbReference>
<dbReference type="PANTHER" id="PTHR10584">
    <property type="entry name" value="SUGAR KINASE"/>
    <property type="match status" value="1"/>
</dbReference>
<feature type="binding site" evidence="9">
    <location>
        <position position="276"/>
    </location>
    <ligand>
        <name>K(+)</name>
        <dbReference type="ChEBI" id="CHEBI:29103"/>
    </ligand>
</feature>
<evidence type="ECO:0000256" key="9">
    <source>
        <dbReference type="HAMAP-Rule" id="MF_01987"/>
    </source>
</evidence>
<proteinExistence type="inferred from homology"/>
<dbReference type="GO" id="GO:0019303">
    <property type="term" value="P:D-ribose catabolic process"/>
    <property type="evidence" value="ECO:0007669"/>
    <property type="project" value="UniProtKB-UniRule"/>
</dbReference>
<dbReference type="InterPro" id="IPR029056">
    <property type="entry name" value="Ribokinase-like"/>
</dbReference>
<keyword evidence="3 9" id="KW-0547">Nucleotide-binding</keyword>
<feature type="binding site" evidence="9">
    <location>
        <position position="183"/>
    </location>
    <ligand>
        <name>ATP</name>
        <dbReference type="ChEBI" id="CHEBI:30616"/>
    </ligand>
</feature>
<dbReference type="GO" id="GO:0004747">
    <property type="term" value="F:ribokinase activity"/>
    <property type="evidence" value="ECO:0007669"/>
    <property type="project" value="UniProtKB-UniRule"/>
</dbReference>
<keyword evidence="1 9" id="KW-0808">Transferase</keyword>
<dbReference type="HAMAP" id="MF_01987">
    <property type="entry name" value="Ribokinase"/>
    <property type="match status" value="1"/>
</dbReference>
<gene>
    <name evidence="9" type="primary">rbsK</name>
    <name evidence="11" type="ORF">GGQ72_004195</name>
</gene>
<dbReference type="EMBL" id="JACIEC010000009">
    <property type="protein sequence ID" value="MBB4145630.1"/>
    <property type="molecule type" value="Genomic_DNA"/>
</dbReference>
<comment type="caution">
    <text evidence="9">Lacks conserved residue(s) required for the propagation of feature annotation.</text>
</comment>
<keyword evidence="2 9" id="KW-0479">Metal-binding</keyword>
<dbReference type="InterPro" id="IPR011877">
    <property type="entry name" value="Ribokinase"/>
</dbReference>
<dbReference type="GO" id="GO:0046872">
    <property type="term" value="F:metal ion binding"/>
    <property type="evidence" value="ECO:0007669"/>
    <property type="project" value="UniProtKB-KW"/>
</dbReference>
<comment type="catalytic activity">
    <reaction evidence="9">
        <text>D-ribose + ATP = D-ribose 5-phosphate + ADP + H(+)</text>
        <dbReference type="Rhea" id="RHEA:13697"/>
        <dbReference type="ChEBI" id="CHEBI:15378"/>
        <dbReference type="ChEBI" id="CHEBI:30616"/>
        <dbReference type="ChEBI" id="CHEBI:47013"/>
        <dbReference type="ChEBI" id="CHEBI:78346"/>
        <dbReference type="ChEBI" id="CHEBI:456216"/>
        <dbReference type="EC" id="2.7.1.15"/>
    </reaction>
</comment>
<sequence>MAKVLVLGNAGLDISLQMPRLPERGETLLGDGAIRAPGGKGLNQAVVAARAGADTRFAGPIGNDGMGEEIIRILGAEQNLVFEPQRSEGSSDFSLLMVLPDGENSIVTAGACAAAFSQEAASRFAANTEAGDIFLAQGNLTQETTLAGFKAARDRGAYTVFNPAPIWWDATPLLAHCDILVVNRGEAEAISGLDDPRAAAARLHERGAKTTIITLGGDGCLVHSSRTTRHHEAIAVKVRDTTGCGDTFCGALCATLSLGHSLEKAIAYAQSAASITATRPGAFRALPSPAELSALCKTEA</sequence>
<feature type="binding site" evidence="9">
    <location>
        <position position="246"/>
    </location>
    <ligand>
        <name>substrate</name>
    </ligand>
</feature>
<evidence type="ECO:0000256" key="8">
    <source>
        <dbReference type="ARBA" id="ARBA00023277"/>
    </source>
</evidence>
<evidence type="ECO:0000256" key="7">
    <source>
        <dbReference type="ARBA" id="ARBA00022958"/>
    </source>
</evidence>
<dbReference type="AlphaFoldDB" id="A0A7W6PRV2"/>
<keyword evidence="12" id="KW-1185">Reference proteome</keyword>
<comment type="caution">
    <text evidence="11">The sequence shown here is derived from an EMBL/GenBank/DDBJ whole genome shotgun (WGS) entry which is preliminary data.</text>
</comment>
<comment type="function">
    <text evidence="9">Catalyzes the phosphorylation of ribose at O-5 in a reaction requiring ATP and magnesium. The resulting D-ribose-5-phosphate can then be used either for sythesis of nucleotides, histidine, and tryptophan, or as a component of the pentose phosphate pathway.</text>
</comment>
<keyword evidence="6 9" id="KW-0460">Magnesium</keyword>
<feature type="binding site" evidence="9">
    <location>
        <begin position="11"/>
        <end position="13"/>
    </location>
    <ligand>
        <name>substrate</name>
    </ligand>
</feature>
<comment type="activity regulation">
    <text evidence="9">Activated by a monovalent cation that binds near, but not in, the active site. The most likely occupant of the site in vivo is potassium. Ion binding induces a conformational change that may alter substrate affinity.</text>
</comment>
<dbReference type="CDD" id="cd01174">
    <property type="entry name" value="ribokinase"/>
    <property type="match status" value="1"/>
</dbReference>
<feature type="binding site" evidence="9">
    <location>
        <begin position="39"/>
        <end position="43"/>
    </location>
    <ligand>
        <name>substrate</name>
    </ligand>
</feature>
<dbReference type="RefSeq" id="WP_165130677.1">
    <property type="nucleotide sequence ID" value="NZ_CP049249.1"/>
</dbReference>
<evidence type="ECO:0000256" key="5">
    <source>
        <dbReference type="ARBA" id="ARBA00022840"/>
    </source>
</evidence>
<feature type="binding site" evidence="9">
    <location>
        <begin position="214"/>
        <end position="219"/>
    </location>
    <ligand>
        <name>ATP</name>
        <dbReference type="ChEBI" id="CHEBI:30616"/>
    </ligand>
</feature>
<feature type="domain" description="Carbohydrate kinase PfkB" evidence="10">
    <location>
        <begin position="1"/>
        <end position="287"/>
    </location>
</feature>
<evidence type="ECO:0000256" key="3">
    <source>
        <dbReference type="ARBA" id="ARBA00022741"/>
    </source>
</evidence>
<keyword evidence="7 9" id="KW-0630">Potassium</keyword>
<feature type="binding site" evidence="9">
    <location>
        <position position="281"/>
    </location>
    <ligand>
        <name>K(+)</name>
        <dbReference type="ChEBI" id="CHEBI:29103"/>
    </ligand>
</feature>
<dbReference type="EC" id="2.7.1.15" evidence="9"/>
<organism evidence="11 12">
    <name type="scientific">Rhizobium rhizoryzae</name>
    <dbReference type="NCBI Taxonomy" id="451876"/>
    <lineage>
        <taxon>Bacteria</taxon>
        <taxon>Pseudomonadati</taxon>
        <taxon>Pseudomonadota</taxon>
        <taxon>Alphaproteobacteria</taxon>
        <taxon>Hyphomicrobiales</taxon>
        <taxon>Rhizobiaceae</taxon>
        <taxon>Rhizobium/Agrobacterium group</taxon>
        <taxon>Rhizobium</taxon>
    </lineage>
</organism>
<evidence type="ECO:0000259" key="10">
    <source>
        <dbReference type="Pfam" id="PF00294"/>
    </source>
</evidence>
<comment type="similarity">
    <text evidence="9">Belongs to the carbohydrate kinase PfkB family. Ribokinase subfamily.</text>
</comment>
<keyword evidence="9" id="KW-0963">Cytoplasm</keyword>
<evidence type="ECO:0000256" key="6">
    <source>
        <dbReference type="ARBA" id="ARBA00022842"/>
    </source>
</evidence>
<comment type="subunit">
    <text evidence="9">Homodimer.</text>
</comment>
<comment type="cofactor">
    <cofactor evidence="9">
        <name>Mg(2+)</name>
        <dbReference type="ChEBI" id="CHEBI:18420"/>
    </cofactor>
    <text evidence="9">Requires a divalent cation, most likely magnesium in vivo, as an electrophilic catalyst to aid phosphoryl group transfer. It is the chelate of the metal and the nucleotide that is the actual substrate.</text>
</comment>
<evidence type="ECO:0000256" key="4">
    <source>
        <dbReference type="ARBA" id="ARBA00022777"/>
    </source>
</evidence>
<dbReference type="PRINTS" id="PR00990">
    <property type="entry name" value="RIBOKINASE"/>
</dbReference>
<dbReference type="Proteomes" id="UP000519897">
    <property type="component" value="Unassembled WGS sequence"/>
</dbReference>
<feature type="binding site" evidence="9">
    <location>
        <position position="242"/>
    </location>
    <ligand>
        <name>K(+)</name>
        <dbReference type="ChEBI" id="CHEBI:29103"/>
    </ligand>
</feature>
<reference evidence="11 12" key="1">
    <citation type="submission" date="2020-08" db="EMBL/GenBank/DDBJ databases">
        <title>Genomic Encyclopedia of Type Strains, Phase IV (KMG-IV): sequencing the most valuable type-strain genomes for metagenomic binning, comparative biology and taxonomic classification.</title>
        <authorList>
            <person name="Goeker M."/>
        </authorList>
    </citation>
    <scope>NUCLEOTIDE SEQUENCE [LARGE SCALE GENOMIC DNA]</scope>
    <source>
        <strain evidence="11 12">DSM 29514</strain>
    </source>
</reference>
<dbReference type="Pfam" id="PF00294">
    <property type="entry name" value="PfkB"/>
    <property type="match status" value="1"/>
</dbReference>
<protein>
    <recommendedName>
        <fullName evidence="9">Ribokinase</fullName>
        <shortName evidence="9">RK</shortName>
        <ecNumber evidence="9">2.7.1.15</ecNumber>
    </recommendedName>
</protein>
<dbReference type="GO" id="GO:0005524">
    <property type="term" value="F:ATP binding"/>
    <property type="evidence" value="ECO:0007669"/>
    <property type="project" value="UniProtKB-UniRule"/>
</dbReference>
<keyword evidence="8 9" id="KW-0119">Carbohydrate metabolism</keyword>
<dbReference type="PANTHER" id="PTHR10584:SF166">
    <property type="entry name" value="RIBOKINASE"/>
    <property type="match status" value="1"/>
</dbReference>
<feature type="binding site" evidence="9">
    <location>
        <position position="279"/>
    </location>
    <ligand>
        <name>K(+)</name>
        <dbReference type="ChEBI" id="CHEBI:29103"/>
    </ligand>
</feature>
<accession>A0A7W6PRV2</accession>
<comment type="pathway">
    <text evidence="9">Carbohydrate metabolism; D-ribose degradation; D-ribose 5-phosphate from beta-D-ribopyranose: step 2/2.</text>
</comment>
<dbReference type="InterPro" id="IPR011611">
    <property type="entry name" value="PfkB_dom"/>
</dbReference>
<dbReference type="SUPFAM" id="SSF53613">
    <property type="entry name" value="Ribokinase-like"/>
    <property type="match status" value="1"/>
</dbReference>
<dbReference type="Gene3D" id="3.40.1190.20">
    <property type="match status" value="1"/>
</dbReference>
<feature type="binding site" evidence="9">
    <location>
        <position position="240"/>
    </location>
    <ligand>
        <name>K(+)</name>
        <dbReference type="ChEBI" id="CHEBI:29103"/>
    </ligand>
</feature>
<feature type="active site" description="Proton acceptor" evidence="9">
    <location>
        <position position="246"/>
    </location>
</feature>
<feature type="binding site" evidence="9">
    <location>
        <begin position="245"/>
        <end position="246"/>
    </location>
    <ligand>
        <name>ATP</name>
        <dbReference type="ChEBI" id="CHEBI:30616"/>
    </ligand>
</feature>
<name>A0A7W6PRV2_9HYPH</name>
<evidence type="ECO:0000256" key="1">
    <source>
        <dbReference type="ARBA" id="ARBA00022679"/>
    </source>
</evidence>
<keyword evidence="4 9" id="KW-0418">Kinase</keyword>
<evidence type="ECO:0000313" key="12">
    <source>
        <dbReference type="Proteomes" id="UP000519897"/>
    </source>
</evidence>
<evidence type="ECO:0000256" key="2">
    <source>
        <dbReference type="ARBA" id="ARBA00022723"/>
    </source>
</evidence>
<keyword evidence="5 9" id="KW-0067">ATP-binding</keyword>
<dbReference type="GO" id="GO:0005829">
    <property type="term" value="C:cytosol"/>
    <property type="evidence" value="ECO:0007669"/>
    <property type="project" value="TreeGrafter"/>
</dbReference>
<comment type="subcellular location">
    <subcellularLocation>
        <location evidence="9">Cytoplasm</location>
    </subcellularLocation>
</comment>
<dbReference type="UniPathway" id="UPA00916">
    <property type="reaction ID" value="UER00889"/>
</dbReference>